<dbReference type="VEuPathDB" id="FungiDB:jhhlp_008460"/>
<dbReference type="PANTHER" id="PTHR43684">
    <property type="match status" value="1"/>
</dbReference>
<dbReference type="OrthoDB" id="448450at2759"/>
<evidence type="ECO:0000256" key="2">
    <source>
        <dbReference type="ARBA" id="ARBA00023140"/>
    </source>
</evidence>
<accession>A0A2N3MY38</accession>
<dbReference type="InterPro" id="IPR029045">
    <property type="entry name" value="ClpP/crotonase-like_dom_sf"/>
</dbReference>
<dbReference type="GO" id="GO:0005777">
    <property type="term" value="C:peroxisome"/>
    <property type="evidence" value="ECO:0007669"/>
    <property type="project" value="UniProtKB-SubCell"/>
</dbReference>
<dbReference type="GO" id="GO:0005739">
    <property type="term" value="C:mitochondrion"/>
    <property type="evidence" value="ECO:0007669"/>
    <property type="project" value="TreeGrafter"/>
</dbReference>
<evidence type="ECO:0000256" key="1">
    <source>
        <dbReference type="ARBA" id="ARBA00004275"/>
    </source>
</evidence>
<protein>
    <recommendedName>
        <fullName evidence="6">Enoyl-CoA hydratase</fullName>
    </recommendedName>
</protein>
<evidence type="ECO:0000256" key="3">
    <source>
        <dbReference type="ARBA" id="ARBA00023235"/>
    </source>
</evidence>
<reference evidence="4 5" key="1">
    <citation type="journal article" date="2017" name="G3 (Bethesda)">
        <title>First Draft Genome Sequence of the Pathogenic Fungus Lomentospora prolificans (Formerly Scedosporium prolificans).</title>
        <authorList>
            <person name="Luo R."/>
            <person name="Zimin A."/>
            <person name="Workman R."/>
            <person name="Fan Y."/>
            <person name="Pertea G."/>
            <person name="Grossman N."/>
            <person name="Wear M.P."/>
            <person name="Jia B."/>
            <person name="Miller H."/>
            <person name="Casadevall A."/>
            <person name="Timp W."/>
            <person name="Zhang S.X."/>
            <person name="Salzberg S.L."/>
        </authorList>
    </citation>
    <scope>NUCLEOTIDE SEQUENCE [LARGE SCALE GENOMIC DNA]</scope>
    <source>
        <strain evidence="4 5">JHH-5317</strain>
    </source>
</reference>
<keyword evidence="3" id="KW-0413">Isomerase</keyword>
<dbReference type="Pfam" id="PF00378">
    <property type="entry name" value="ECH_1"/>
    <property type="match status" value="1"/>
</dbReference>
<organism evidence="4 5">
    <name type="scientific">Lomentospora prolificans</name>
    <dbReference type="NCBI Taxonomy" id="41688"/>
    <lineage>
        <taxon>Eukaryota</taxon>
        <taxon>Fungi</taxon>
        <taxon>Dikarya</taxon>
        <taxon>Ascomycota</taxon>
        <taxon>Pezizomycotina</taxon>
        <taxon>Sordariomycetes</taxon>
        <taxon>Hypocreomycetidae</taxon>
        <taxon>Microascales</taxon>
        <taxon>Microascaceae</taxon>
        <taxon>Lomentospora</taxon>
    </lineage>
</organism>
<dbReference type="STRING" id="41688.A0A2N3MY38"/>
<dbReference type="InterPro" id="IPR001753">
    <property type="entry name" value="Enoyl-CoA_hydra/iso"/>
</dbReference>
<dbReference type="PANTHER" id="PTHR43684:SF1">
    <property type="entry name" value="ENOYL-COA DELTA ISOMERASE 2"/>
    <property type="match status" value="1"/>
</dbReference>
<name>A0A2N3MY38_9PEZI</name>
<evidence type="ECO:0000313" key="5">
    <source>
        <dbReference type="Proteomes" id="UP000233524"/>
    </source>
</evidence>
<dbReference type="InParanoid" id="A0A2N3MY38"/>
<dbReference type="SUPFAM" id="SSF52096">
    <property type="entry name" value="ClpP/crotonase"/>
    <property type="match status" value="1"/>
</dbReference>
<dbReference type="Gene3D" id="3.90.226.10">
    <property type="entry name" value="2-enoyl-CoA Hydratase, Chain A, domain 1"/>
    <property type="match status" value="1"/>
</dbReference>
<comment type="caution">
    <text evidence="4">The sequence shown here is derived from an EMBL/GenBank/DDBJ whole genome shotgun (WGS) entry which is preliminary data.</text>
</comment>
<dbReference type="InterPro" id="IPR051053">
    <property type="entry name" value="ECH/Chromodomain_protein"/>
</dbReference>
<keyword evidence="5" id="KW-1185">Reference proteome</keyword>
<dbReference type="GO" id="GO:0004165">
    <property type="term" value="F:delta(3)-delta(2)-enoyl-CoA isomerase activity"/>
    <property type="evidence" value="ECO:0007669"/>
    <property type="project" value="TreeGrafter"/>
</dbReference>
<dbReference type="AlphaFoldDB" id="A0A2N3MY38"/>
<dbReference type="CDD" id="cd06558">
    <property type="entry name" value="crotonase-like"/>
    <property type="match status" value="1"/>
</dbReference>
<dbReference type="Gene3D" id="1.10.12.10">
    <property type="entry name" value="Lyase 2-enoyl-coa Hydratase, Chain A, domain 2"/>
    <property type="match status" value="1"/>
</dbReference>
<dbReference type="EMBL" id="NLAX01001623">
    <property type="protein sequence ID" value="PKS05093.1"/>
    <property type="molecule type" value="Genomic_DNA"/>
</dbReference>
<evidence type="ECO:0008006" key="6">
    <source>
        <dbReference type="Google" id="ProtNLM"/>
    </source>
</evidence>
<evidence type="ECO:0000313" key="4">
    <source>
        <dbReference type="EMBL" id="PKS05093.1"/>
    </source>
</evidence>
<keyword evidence="2" id="KW-0576">Peroxisome</keyword>
<proteinExistence type="predicted"/>
<dbReference type="InterPro" id="IPR014748">
    <property type="entry name" value="Enoyl-CoA_hydra_C"/>
</dbReference>
<comment type="subcellular location">
    <subcellularLocation>
        <location evidence="1">Peroxisome</location>
    </subcellularLocation>
</comment>
<dbReference type="Proteomes" id="UP000233524">
    <property type="component" value="Unassembled WGS sequence"/>
</dbReference>
<gene>
    <name evidence="4" type="ORF">jhhlp_008460</name>
</gene>
<sequence>MSHPIPRLSGFSARLDGGVAILAYDRPESGNSLHPTVLKSYLDSMRWAVANPAVKVIVQTGTGKFFTTGRDMGGDTDEFDPEEVLRNFKDLNETLITCPKVLIAAINGPAAGYGVTSLALYDLVYSVQDAYFFTPFSKWALCPEGCSSVTFSSIMGHQKASALLLAGQRMSATELWTAGLITKIIPSHSNATFMDQVLEVAKNIASYPPIALAASKKLMEGNRQAELLAANARECECLVERVAHKECSDALLVFAQEQEQKKKAKAKRGPSRI</sequence>